<reference evidence="3" key="1">
    <citation type="submission" date="2024-04" db="EMBL/GenBank/DDBJ databases">
        <authorList>
            <person name="Shaw F."/>
            <person name="Minotto A."/>
        </authorList>
    </citation>
    <scope>NUCLEOTIDE SEQUENCE [LARGE SCALE GENOMIC DNA]</scope>
</reference>
<dbReference type="Pfam" id="PF18723">
    <property type="entry name" value="HMUDK_hel"/>
    <property type="match status" value="1"/>
</dbReference>
<evidence type="ECO:0000313" key="3">
    <source>
        <dbReference type="Proteomes" id="UP001497453"/>
    </source>
</evidence>
<proteinExistence type="predicted"/>
<evidence type="ECO:0000259" key="1">
    <source>
        <dbReference type="PROSITE" id="PS50013"/>
    </source>
</evidence>
<gene>
    <name evidence="2" type="ORF">GFSPODELE1_LOCUS9921</name>
</gene>
<dbReference type="InterPro" id="IPR016197">
    <property type="entry name" value="Chromo-like_dom_sf"/>
</dbReference>
<dbReference type="PROSITE" id="PS50013">
    <property type="entry name" value="CHROMO_2"/>
    <property type="match status" value="1"/>
</dbReference>
<sequence length="463" mass="53190">MAVVKLPHKARPNKRFSVPGPVMPVNAKKRLRTIILQKQNFRLQHPETFDNFFWFVAERHRIHCLRIAGRNPPWTEDEILAEYAFTNVFRVFDRVTQYILCNVVGKGDEGLDDAVFRVLLFRTFNRIETWELLEAELGTLTWREFDVDKYEEILVEAADQGPLYGSVYIIPAPDLGWGRNYANHLRLIKLMMDQGLPGKLQKFEYLRDAHGYLCLYPGVGNFTGFQYLLDLNMLPYYNWDEHLWAALGPGSKSGIQKMFGPSVRGQEDAALEFLHDSLPSHFARLGIVADNIPRLCDGRPPGLSMVDLEHSLCEYDKYCRARFPLAKGGARTHLRNKFNPNPNKPTAELPAKWTSVQKALTLSKPPAVKLKNGEPYYEVSHIVAEKERCNATARRYLVRWMGWGPEDDVWMSENDLVDAPSLLRNWNKLKEGIEKGVAELRAKVPKPLTNLARRRRDSSSRAI</sequence>
<dbReference type="EMBL" id="OZ037951">
    <property type="protein sequence ID" value="CAL1714763.1"/>
    <property type="molecule type" value="Genomic_DNA"/>
</dbReference>
<dbReference type="InterPro" id="IPR000953">
    <property type="entry name" value="Chromo/chromo_shadow_dom"/>
</dbReference>
<dbReference type="InterPro" id="IPR023780">
    <property type="entry name" value="Chromo_domain"/>
</dbReference>
<accession>A0ABP1E6C5</accession>
<keyword evidence="3" id="KW-1185">Reference proteome</keyword>
<feature type="domain" description="Chromo" evidence="1">
    <location>
        <begin position="377"/>
        <end position="438"/>
    </location>
</feature>
<evidence type="ECO:0000313" key="2">
    <source>
        <dbReference type="EMBL" id="CAL1714763.1"/>
    </source>
</evidence>
<dbReference type="InterPro" id="IPR040684">
    <property type="entry name" value="HMUDK_hel"/>
</dbReference>
<dbReference type="SMART" id="SM00298">
    <property type="entry name" value="CHROMO"/>
    <property type="match status" value="1"/>
</dbReference>
<organism evidence="2 3">
    <name type="scientific">Somion occarium</name>
    <dbReference type="NCBI Taxonomy" id="3059160"/>
    <lineage>
        <taxon>Eukaryota</taxon>
        <taxon>Fungi</taxon>
        <taxon>Dikarya</taxon>
        <taxon>Basidiomycota</taxon>
        <taxon>Agaricomycotina</taxon>
        <taxon>Agaricomycetes</taxon>
        <taxon>Polyporales</taxon>
        <taxon>Cerrenaceae</taxon>
        <taxon>Somion</taxon>
    </lineage>
</organism>
<dbReference type="Gene3D" id="2.40.50.40">
    <property type="match status" value="1"/>
</dbReference>
<dbReference type="Proteomes" id="UP001497453">
    <property type="component" value="Chromosome 8"/>
</dbReference>
<dbReference type="Pfam" id="PF00385">
    <property type="entry name" value="Chromo"/>
    <property type="match status" value="1"/>
</dbReference>
<protein>
    <recommendedName>
        <fullName evidence="1">Chromo domain-containing protein</fullName>
    </recommendedName>
</protein>
<dbReference type="SUPFAM" id="SSF54160">
    <property type="entry name" value="Chromo domain-like"/>
    <property type="match status" value="1"/>
</dbReference>
<name>A0ABP1E6C5_9APHY</name>